<evidence type="ECO:0000256" key="1">
    <source>
        <dbReference type="PIRSR" id="PIRSR600250-50"/>
    </source>
</evidence>
<feature type="chain" id="PRO_5002173632" description="Concanavalin A-like lectin/glucanase" evidence="2">
    <location>
        <begin position="21"/>
        <end position="278"/>
    </location>
</feature>
<feature type="active site" description="Proton acceptor" evidence="1">
    <location>
        <position position="216"/>
    </location>
</feature>
<name>A0A0C3DDD2_OIDMZ</name>
<dbReference type="GO" id="GO:0070007">
    <property type="term" value="F:glutamic-type endopeptidase activity"/>
    <property type="evidence" value="ECO:0007669"/>
    <property type="project" value="InterPro"/>
</dbReference>
<dbReference type="AlphaFoldDB" id="A0A0C3DDD2"/>
<dbReference type="OrthoDB" id="2862635at2759"/>
<dbReference type="HOGENOM" id="CLU_066466_0_0_1"/>
<evidence type="ECO:0000256" key="2">
    <source>
        <dbReference type="SAM" id="SignalP"/>
    </source>
</evidence>
<evidence type="ECO:0008006" key="5">
    <source>
        <dbReference type="Google" id="ProtNLM"/>
    </source>
</evidence>
<reference evidence="4" key="2">
    <citation type="submission" date="2015-01" db="EMBL/GenBank/DDBJ databases">
        <title>Evolutionary Origins and Diversification of the Mycorrhizal Mutualists.</title>
        <authorList>
            <consortium name="DOE Joint Genome Institute"/>
            <consortium name="Mycorrhizal Genomics Consortium"/>
            <person name="Kohler A."/>
            <person name="Kuo A."/>
            <person name="Nagy L.G."/>
            <person name="Floudas D."/>
            <person name="Copeland A."/>
            <person name="Barry K.W."/>
            <person name="Cichocki N."/>
            <person name="Veneault-Fourrey C."/>
            <person name="LaButti K."/>
            <person name="Lindquist E.A."/>
            <person name="Lipzen A."/>
            <person name="Lundell T."/>
            <person name="Morin E."/>
            <person name="Murat C."/>
            <person name="Riley R."/>
            <person name="Ohm R."/>
            <person name="Sun H."/>
            <person name="Tunlid A."/>
            <person name="Henrissat B."/>
            <person name="Grigoriev I.V."/>
            <person name="Hibbett D.S."/>
            <person name="Martin F."/>
        </authorList>
    </citation>
    <scope>NUCLEOTIDE SEQUENCE [LARGE SCALE GENOMIC DNA]</scope>
    <source>
        <strain evidence="4">Zn</strain>
    </source>
</reference>
<dbReference type="CDD" id="cd13426">
    <property type="entry name" value="Peptidase_G1"/>
    <property type="match status" value="1"/>
</dbReference>
<dbReference type="Proteomes" id="UP000054321">
    <property type="component" value="Unassembled WGS sequence"/>
</dbReference>
<feature type="signal peptide" evidence="2">
    <location>
        <begin position="1"/>
        <end position="20"/>
    </location>
</feature>
<dbReference type="InterPro" id="IPR013320">
    <property type="entry name" value="ConA-like_dom_sf"/>
</dbReference>
<dbReference type="PANTHER" id="PTHR37536">
    <property type="entry name" value="PUTATIVE (AFU_ORTHOLOGUE AFUA_3G02970)-RELATED"/>
    <property type="match status" value="1"/>
</dbReference>
<organism evidence="3 4">
    <name type="scientific">Oidiodendron maius (strain Zn)</name>
    <dbReference type="NCBI Taxonomy" id="913774"/>
    <lineage>
        <taxon>Eukaryota</taxon>
        <taxon>Fungi</taxon>
        <taxon>Dikarya</taxon>
        <taxon>Ascomycota</taxon>
        <taxon>Pezizomycotina</taxon>
        <taxon>Leotiomycetes</taxon>
        <taxon>Leotiomycetes incertae sedis</taxon>
        <taxon>Myxotrichaceae</taxon>
        <taxon>Oidiodendron</taxon>
    </lineage>
</organism>
<dbReference type="InterPro" id="IPR038656">
    <property type="entry name" value="Peptidase_G1_sf"/>
</dbReference>
<reference evidence="3 4" key="1">
    <citation type="submission" date="2014-04" db="EMBL/GenBank/DDBJ databases">
        <authorList>
            <consortium name="DOE Joint Genome Institute"/>
            <person name="Kuo A."/>
            <person name="Martino E."/>
            <person name="Perotto S."/>
            <person name="Kohler A."/>
            <person name="Nagy L.G."/>
            <person name="Floudas D."/>
            <person name="Copeland A."/>
            <person name="Barry K.W."/>
            <person name="Cichocki N."/>
            <person name="Veneault-Fourrey C."/>
            <person name="LaButti K."/>
            <person name="Lindquist E.A."/>
            <person name="Lipzen A."/>
            <person name="Lundell T."/>
            <person name="Morin E."/>
            <person name="Murat C."/>
            <person name="Sun H."/>
            <person name="Tunlid A."/>
            <person name="Henrissat B."/>
            <person name="Grigoriev I.V."/>
            <person name="Hibbett D.S."/>
            <person name="Martin F."/>
            <person name="Nordberg H.P."/>
            <person name="Cantor M.N."/>
            <person name="Hua S.X."/>
        </authorList>
    </citation>
    <scope>NUCLEOTIDE SEQUENCE [LARGE SCALE GENOMIC DNA]</scope>
    <source>
        <strain evidence="3 4">Zn</strain>
    </source>
</reference>
<dbReference type="PANTHER" id="PTHR37536:SF1">
    <property type="entry name" value="ASPERGILLOPEPSIN, PUTAITVE (AFU_ORTHOLOGUE AFUA_7G01200)"/>
    <property type="match status" value="1"/>
</dbReference>
<keyword evidence="2" id="KW-0732">Signal</keyword>
<protein>
    <recommendedName>
        <fullName evidence="5">Concanavalin A-like lectin/glucanase</fullName>
    </recommendedName>
</protein>
<sequence>MKTFTLFSVGASLLFSRALAGQQTYSMTHNGVEVPVVIKELPWIDRKLNFNSSASQSKRDGPISVTTNWAGAIQESPVAGDFHTIIADWRVNGIYPPPGVGPPTGSDEYFLVEWVGLGSDCGVIFQAGTGQTLTQGGGLQQFAWWEWFPDNAIQTINMPIAYMDKFRVKLTATNPSNGKATGGVVIIENETQGVTFTLTATDHTEVCLNNAEWIVENVRNTAFPWPTFENVEFTECEAFTTTGAQQGITGTTAVHGTSIDGRTVVSEYQDNEDFYVQP</sequence>
<dbReference type="SUPFAM" id="SSF49899">
    <property type="entry name" value="Concanavalin A-like lectins/glucanases"/>
    <property type="match status" value="1"/>
</dbReference>
<proteinExistence type="predicted"/>
<dbReference type="InParanoid" id="A0A0C3DDD2"/>
<dbReference type="EMBL" id="KN832878">
    <property type="protein sequence ID" value="KIM99962.1"/>
    <property type="molecule type" value="Genomic_DNA"/>
</dbReference>
<gene>
    <name evidence="3" type="ORF">OIDMADRAFT_55851</name>
</gene>
<evidence type="ECO:0000313" key="3">
    <source>
        <dbReference type="EMBL" id="KIM99962.1"/>
    </source>
</evidence>
<dbReference type="Gene3D" id="2.60.120.700">
    <property type="entry name" value="Peptidase G1"/>
    <property type="match status" value="1"/>
</dbReference>
<keyword evidence="4" id="KW-1185">Reference proteome</keyword>
<dbReference type="InterPro" id="IPR000250">
    <property type="entry name" value="Peptidase_G1"/>
</dbReference>
<dbReference type="GO" id="GO:0006508">
    <property type="term" value="P:proteolysis"/>
    <property type="evidence" value="ECO:0007669"/>
    <property type="project" value="InterPro"/>
</dbReference>
<accession>A0A0C3DDD2</accession>
<evidence type="ECO:0000313" key="4">
    <source>
        <dbReference type="Proteomes" id="UP000054321"/>
    </source>
</evidence>
<dbReference type="Pfam" id="PF01828">
    <property type="entry name" value="Peptidase_A4"/>
    <property type="match status" value="1"/>
</dbReference>
<dbReference type="STRING" id="913774.A0A0C3DDD2"/>